<evidence type="ECO:0000313" key="2">
    <source>
        <dbReference type="EMBL" id="WIH97397.1"/>
    </source>
</evidence>
<accession>A0ABY8V7U6</accession>
<dbReference type="CDD" id="cd00093">
    <property type="entry name" value="HTH_XRE"/>
    <property type="match status" value="1"/>
</dbReference>
<dbReference type="Proteomes" id="UP001223501">
    <property type="component" value="Chromosome"/>
</dbReference>
<protein>
    <submittedName>
        <fullName evidence="2">Helix-turn-helix domain-containing protein</fullName>
    </submittedName>
</protein>
<evidence type="ECO:0000259" key="1">
    <source>
        <dbReference type="PROSITE" id="PS50943"/>
    </source>
</evidence>
<dbReference type="SMART" id="SM00530">
    <property type="entry name" value="HTH_XRE"/>
    <property type="match status" value="1"/>
</dbReference>
<dbReference type="InterPro" id="IPR010982">
    <property type="entry name" value="Lambda_DNA-bd_dom_sf"/>
</dbReference>
<organism evidence="2 3">
    <name type="scientific">Empedobacter falsenii</name>
    <dbReference type="NCBI Taxonomy" id="343874"/>
    <lineage>
        <taxon>Bacteria</taxon>
        <taxon>Pseudomonadati</taxon>
        <taxon>Bacteroidota</taxon>
        <taxon>Flavobacteriia</taxon>
        <taxon>Flavobacteriales</taxon>
        <taxon>Weeksellaceae</taxon>
        <taxon>Empedobacter</taxon>
    </lineage>
</organism>
<dbReference type="EMBL" id="CP106831">
    <property type="protein sequence ID" value="WIH97397.1"/>
    <property type="molecule type" value="Genomic_DNA"/>
</dbReference>
<gene>
    <name evidence="2" type="ORF">OBA43_00260</name>
</gene>
<reference evidence="2 3" key="1">
    <citation type="submission" date="2022-09" db="EMBL/GenBank/DDBJ databases">
        <title>Whole genome sequencing analysis of tet(X)-positive Empedobacter falsenii YWS9-3.</title>
        <authorList>
            <person name="Chen C."/>
            <person name="Lv Y.-L."/>
        </authorList>
    </citation>
    <scope>NUCLEOTIDE SEQUENCE [LARGE SCALE GENOMIC DNA]</scope>
    <source>
        <strain evidence="2 3">YWS9-3_T</strain>
    </source>
</reference>
<evidence type="ECO:0000313" key="3">
    <source>
        <dbReference type="Proteomes" id="UP001223501"/>
    </source>
</evidence>
<feature type="domain" description="HTH cro/C1-type" evidence="1">
    <location>
        <begin position="9"/>
        <end position="64"/>
    </location>
</feature>
<keyword evidence="3" id="KW-1185">Reference proteome</keyword>
<dbReference type="PROSITE" id="PS50943">
    <property type="entry name" value="HTH_CROC1"/>
    <property type="match status" value="1"/>
</dbReference>
<proteinExistence type="predicted"/>
<name>A0ABY8V7U6_9FLAO</name>
<dbReference type="SUPFAM" id="SSF47413">
    <property type="entry name" value="lambda repressor-like DNA-binding domains"/>
    <property type="match status" value="1"/>
</dbReference>
<dbReference type="Pfam" id="PF01381">
    <property type="entry name" value="HTH_3"/>
    <property type="match status" value="1"/>
</dbReference>
<dbReference type="InterPro" id="IPR001387">
    <property type="entry name" value="Cro/C1-type_HTH"/>
</dbReference>
<dbReference type="RefSeq" id="WP_284583533.1">
    <property type="nucleotide sequence ID" value="NZ_CP106831.1"/>
</dbReference>
<dbReference type="Gene3D" id="1.10.260.40">
    <property type="entry name" value="lambda repressor-like DNA-binding domains"/>
    <property type="match status" value="1"/>
</dbReference>
<sequence length="69" mass="7669">MTLLIIEQIKERRKVLAISQETLSDISGVGLRTLKQFESGKGNPTLETLQKLCDALGLEIKLEVKTIES</sequence>